<organism evidence="1 2">
    <name type="scientific">Vibrio owensii CAIM 1854 = LMG 25443</name>
    <dbReference type="NCBI Taxonomy" id="1229493"/>
    <lineage>
        <taxon>Bacteria</taxon>
        <taxon>Pseudomonadati</taxon>
        <taxon>Pseudomonadota</taxon>
        <taxon>Gammaproteobacteria</taxon>
        <taxon>Vibrionales</taxon>
        <taxon>Vibrionaceae</taxon>
        <taxon>Vibrio</taxon>
    </lineage>
</organism>
<sequence>MVLLDKERKNWDPKVDEDAQEMVTQYQAVQNEVSAWRLNYGQYTSTFVLRHVDREVLQEVTEFVVSVLNNTLGLTCRVESLNVTPMLSPLKRST</sequence>
<accession>A0A0C1Z291</accession>
<reference evidence="1 2" key="1">
    <citation type="submission" date="2014-07" db="EMBL/GenBank/DDBJ databases">
        <title>Unique and conserved regions in Vibrio harveyi and related species in comparison with the shrimp pathogen Vibrio harveyi CAIM 1792.</title>
        <authorList>
            <person name="Espinoza-Valles I."/>
            <person name="Vora G."/>
            <person name="Leekitcharoenphon P."/>
            <person name="Ussery D."/>
            <person name="Hoj L."/>
            <person name="Gomez-Gil B."/>
        </authorList>
    </citation>
    <scope>NUCLEOTIDE SEQUENCE [LARGE SCALE GENOMIC DNA]</scope>
    <source>
        <strain evidence="2">CAIM 1854 / LMG 25443</strain>
    </source>
</reference>
<dbReference type="AlphaFoldDB" id="A0A0C1Z291"/>
<dbReference type="Proteomes" id="UP000031586">
    <property type="component" value="Unassembled WGS sequence"/>
</dbReference>
<proteinExistence type="predicted"/>
<protein>
    <submittedName>
        <fullName evidence="1">Uncharacterized protein</fullName>
    </submittedName>
</protein>
<gene>
    <name evidence="1" type="ORF">H735_28485</name>
</gene>
<dbReference type="PATRIC" id="fig|1229493.5.peg.5519"/>
<dbReference type="EMBL" id="JPRD01000070">
    <property type="protein sequence ID" value="KIF46866.1"/>
    <property type="molecule type" value="Genomic_DNA"/>
</dbReference>
<evidence type="ECO:0000313" key="1">
    <source>
        <dbReference type="EMBL" id="KIF46866.1"/>
    </source>
</evidence>
<name>A0A0C1Z291_9VIBR</name>
<evidence type="ECO:0000313" key="2">
    <source>
        <dbReference type="Proteomes" id="UP000031586"/>
    </source>
</evidence>
<dbReference type="RefSeq" id="WP_020197798.1">
    <property type="nucleotide sequence ID" value="NZ_BAOH01000142.1"/>
</dbReference>
<comment type="caution">
    <text evidence="1">The sequence shown here is derived from an EMBL/GenBank/DDBJ whole genome shotgun (WGS) entry which is preliminary data.</text>
</comment>